<organism evidence="5 6">
    <name type="scientific">Oculimacula yallundae</name>
    <dbReference type="NCBI Taxonomy" id="86028"/>
    <lineage>
        <taxon>Eukaryota</taxon>
        <taxon>Fungi</taxon>
        <taxon>Dikarya</taxon>
        <taxon>Ascomycota</taxon>
        <taxon>Pezizomycotina</taxon>
        <taxon>Leotiomycetes</taxon>
        <taxon>Helotiales</taxon>
        <taxon>Ploettnerulaceae</taxon>
        <taxon>Oculimacula</taxon>
    </lineage>
</organism>
<comment type="similarity">
    <text evidence="1">Belongs to the eukaryotic ribosomal protein eS26 family.</text>
</comment>
<dbReference type="PANTHER" id="PTHR12538:SF0">
    <property type="entry name" value="40S RIBOSOMAL PROTEIN S26"/>
    <property type="match status" value="1"/>
</dbReference>
<evidence type="ECO:0000256" key="4">
    <source>
        <dbReference type="SAM" id="MobiDB-lite"/>
    </source>
</evidence>
<keyword evidence="3" id="KW-0687">Ribonucleoprotein</keyword>
<feature type="region of interest" description="Disordered" evidence="4">
    <location>
        <begin position="438"/>
        <end position="471"/>
    </location>
</feature>
<reference evidence="5 6" key="1">
    <citation type="journal article" date="2024" name="Commun. Biol.">
        <title>Comparative genomic analysis of thermophilic fungi reveals convergent evolutionary adaptations and gene losses.</title>
        <authorList>
            <person name="Steindorff A.S."/>
            <person name="Aguilar-Pontes M.V."/>
            <person name="Robinson A.J."/>
            <person name="Andreopoulos B."/>
            <person name="LaButti K."/>
            <person name="Kuo A."/>
            <person name="Mondo S."/>
            <person name="Riley R."/>
            <person name="Otillar R."/>
            <person name="Haridas S."/>
            <person name="Lipzen A."/>
            <person name="Grimwood J."/>
            <person name="Schmutz J."/>
            <person name="Clum A."/>
            <person name="Reid I.D."/>
            <person name="Moisan M.C."/>
            <person name="Butler G."/>
            <person name="Nguyen T.T.M."/>
            <person name="Dewar K."/>
            <person name="Conant G."/>
            <person name="Drula E."/>
            <person name="Henrissat B."/>
            <person name="Hansel C."/>
            <person name="Singer S."/>
            <person name="Hutchinson M.I."/>
            <person name="de Vries R.P."/>
            <person name="Natvig D.O."/>
            <person name="Powell A.J."/>
            <person name="Tsang A."/>
            <person name="Grigoriev I.V."/>
        </authorList>
    </citation>
    <scope>NUCLEOTIDE SEQUENCE [LARGE SCALE GENOMIC DNA]</scope>
    <source>
        <strain evidence="5 6">CBS 494.80</strain>
    </source>
</reference>
<dbReference type="Gene3D" id="3.30.1740.20">
    <property type="entry name" value="Ribosomal protein S26e"/>
    <property type="match status" value="1"/>
</dbReference>
<gene>
    <name evidence="5" type="ORF">VTL71DRAFT_11698</name>
</gene>
<evidence type="ECO:0000256" key="1">
    <source>
        <dbReference type="ARBA" id="ARBA00008596"/>
    </source>
</evidence>
<keyword evidence="2" id="KW-0689">Ribosomal protein</keyword>
<dbReference type="EMBL" id="JAZHXI010000004">
    <property type="protein sequence ID" value="KAL2072355.1"/>
    <property type="molecule type" value="Genomic_DNA"/>
</dbReference>
<feature type="region of interest" description="Disordered" evidence="4">
    <location>
        <begin position="284"/>
        <end position="311"/>
    </location>
</feature>
<name>A0ABR4CR73_9HELO</name>
<comment type="caution">
    <text evidence="5">The sequence shown here is derived from an EMBL/GenBank/DDBJ whole genome shotgun (WGS) entry which is preliminary data.</text>
</comment>
<feature type="region of interest" description="Disordered" evidence="4">
    <location>
        <begin position="242"/>
        <end position="266"/>
    </location>
</feature>
<feature type="compositionally biased region" description="Basic residues" evidence="4">
    <location>
        <begin position="287"/>
        <end position="296"/>
    </location>
</feature>
<evidence type="ECO:0000313" key="5">
    <source>
        <dbReference type="EMBL" id="KAL2072355.1"/>
    </source>
</evidence>
<dbReference type="Proteomes" id="UP001595075">
    <property type="component" value="Unassembled WGS sequence"/>
</dbReference>
<evidence type="ECO:0000313" key="6">
    <source>
        <dbReference type="Proteomes" id="UP001595075"/>
    </source>
</evidence>
<evidence type="ECO:0000256" key="3">
    <source>
        <dbReference type="ARBA" id="ARBA00023274"/>
    </source>
</evidence>
<proteinExistence type="inferred from homology"/>
<feature type="compositionally biased region" description="Acidic residues" evidence="4">
    <location>
        <begin position="245"/>
        <end position="266"/>
    </location>
</feature>
<accession>A0ABR4CR73</accession>
<dbReference type="Pfam" id="PF01283">
    <property type="entry name" value="Ribosomal_S26e"/>
    <property type="match status" value="1"/>
</dbReference>
<protein>
    <recommendedName>
        <fullName evidence="7">40S ribosomal protein S26</fullName>
    </recommendedName>
</protein>
<keyword evidence="6" id="KW-1185">Reference proteome</keyword>
<evidence type="ECO:0008006" key="7">
    <source>
        <dbReference type="Google" id="ProtNLM"/>
    </source>
</evidence>
<sequence length="471" mass="54134">MINSGGHDHQYLGTGKYPIHPDSVHPMNLTAVAAPVEMIPLEMHPMEMNPIQMNQIEINQIEINPMEIDPTRLDFVTVFDSDELEKHDRQGTGEYSVCPFSICPKSQELLPFVPVPDLRELKKYDDVFVIIERIAYDIEDDSTDEEGSWSDTTIDADWGGAGAYSTQALRDIPIRRRWYAELDRLAEEHDINMAMWAAEVEEVRLKQEEQKAARDATSDTVRLEVELQNELGSRGIKRKFSSDIDAYESEEDEEEDDEEEDDEYENVDDVVYSEDDVMEWNHDIQRKHQGTKRPRTSKQPGTSKQRMDLTSRPVMPRLKRSVSMKKRRICSTESDGYMQATRSYRRGRLALLCLSENGRNKNGRGHVKPIRCSNCSRCTPKDKAIKRFTIRNMVESAAIRDISDASVFPEYTVPKMYLKLQYCVSCAIHGKIVRVRSREGRRNRAPPPRVRYNKDGKKVNPNQAAAKTTQA</sequence>
<dbReference type="InterPro" id="IPR000892">
    <property type="entry name" value="Ribosomal_eS26"/>
</dbReference>
<dbReference type="PROSITE" id="PS00733">
    <property type="entry name" value="RIBOSOMAL_S26E"/>
    <property type="match status" value="1"/>
</dbReference>
<dbReference type="InterPro" id="IPR047864">
    <property type="entry name" value="Ribosomal_eS26_CS"/>
</dbReference>
<evidence type="ECO:0000256" key="2">
    <source>
        <dbReference type="ARBA" id="ARBA00022980"/>
    </source>
</evidence>
<dbReference type="PANTHER" id="PTHR12538">
    <property type="entry name" value="40S RIBOSOMAL PROTEIN S26"/>
    <property type="match status" value="1"/>
</dbReference>
<feature type="compositionally biased region" description="Polar residues" evidence="4">
    <location>
        <begin position="460"/>
        <end position="471"/>
    </location>
</feature>
<dbReference type="InterPro" id="IPR038551">
    <property type="entry name" value="Ribosomal_eS26_sf"/>
</dbReference>